<name>A0A382YQ91_9ZZZZ</name>
<reference evidence="1" key="1">
    <citation type="submission" date="2018-05" db="EMBL/GenBank/DDBJ databases">
        <authorList>
            <person name="Lanie J.A."/>
            <person name="Ng W.-L."/>
            <person name="Kazmierczak K.M."/>
            <person name="Andrzejewski T.M."/>
            <person name="Davidsen T.M."/>
            <person name="Wayne K.J."/>
            <person name="Tettelin H."/>
            <person name="Glass J.I."/>
            <person name="Rusch D."/>
            <person name="Podicherti R."/>
            <person name="Tsui H.-C.T."/>
            <person name="Winkler M.E."/>
        </authorList>
    </citation>
    <scope>NUCLEOTIDE SEQUENCE</scope>
</reference>
<proteinExistence type="predicted"/>
<sequence>MLPEFVDRNVVTALLHHEFQNGLREFFFWRQVGHDLCLRCGGCLSHDLIYRVNP</sequence>
<accession>A0A382YQ91</accession>
<gene>
    <name evidence="1" type="ORF">METZ01_LOCUS438311</name>
</gene>
<evidence type="ECO:0000313" key="1">
    <source>
        <dbReference type="EMBL" id="SVD85457.1"/>
    </source>
</evidence>
<feature type="non-terminal residue" evidence="1">
    <location>
        <position position="54"/>
    </location>
</feature>
<dbReference type="AlphaFoldDB" id="A0A382YQ91"/>
<dbReference type="EMBL" id="UINC01177685">
    <property type="protein sequence ID" value="SVD85457.1"/>
    <property type="molecule type" value="Genomic_DNA"/>
</dbReference>
<protein>
    <submittedName>
        <fullName evidence="1">Uncharacterized protein</fullName>
    </submittedName>
</protein>
<organism evidence="1">
    <name type="scientific">marine metagenome</name>
    <dbReference type="NCBI Taxonomy" id="408172"/>
    <lineage>
        <taxon>unclassified sequences</taxon>
        <taxon>metagenomes</taxon>
        <taxon>ecological metagenomes</taxon>
    </lineage>
</organism>